<name>A0A1C4E365_9BACI</name>
<dbReference type="NCBIfam" id="NF005807">
    <property type="entry name" value="PRK07667.1"/>
    <property type="match status" value="1"/>
</dbReference>
<dbReference type="SUPFAM" id="SSF52540">
    <property type="entry name" value="P-loop containing nucleoside triphosphate hydrolases"/>
    <property type="match status" value="1"/>
</dbReference>
<dbReference type="GO" id="GO:0005524">
    <property type="term" value="F:ATP binding"/>
    <property type="evidence" value="ECO:0007669"/>
    <property type="project" value="InterPro"/>
</dbReference>
<evidence type="ECO:0000313" key="3">
    <source>
        <dbReference type="Proteomes" id="UP000196052"/>
    </source>
</evidence>
<evidence type="ECO:0000259" key="1">
    <source>
        <dbReference type="Pfam" id="PF00485"/>
    </source>
</evidence>
<dbReference type="AlphaFoldDB" id="A0A1C4E365"/>
<dbReference type="InterPro" id="IPR027417">
    <property type="entry name" value="P-loop_NTPase"/>
</dbReference>
<dbReference type="Pfam" id="PF00485">
    <property type="entry name" value="PRK"/>
    <property type="match status" value="1"/>
</dbReference>
<organism evidence="2 3">
    <name type="scientific">Bacillus wiedmannii</name>
    <dbReference type="NCBI Taxonomy" id="1890302"/>
    <lineage>
        <taxon>Bacteria</taxon>
        <taxon>Bacillati</taxon>
        <taxon>Bacillota</taxon>
        <taxon>Bacilli</taxon>
        <taxon>Bacillales</taxon>
        <taxon>Bacillaceae</taxon>
        <taxon>Bacillus</taxon>
        <taxon>Bacillus cereus group</taxon>
    </lineage>
</organism>
<protein>
    <recommendedName>
        <fullName evidence="1">Phosphoribulokinase/uridine kinase domain-containing protein</fullName>
    </recommendedName>
</protein>
<reference evidence="3" key="1">
    <citation type="submission" date="2016-08" db="EMBL/GenBank/DDBJ databases">
        <authorList>
            <person name="Loux V."/>
            <person name="Rue O."/>
        </authorList>
    </citation>
    <scope>NUCLEOTIDE SEQUENCE [LARGE SCALE GENOMIC DNA]</scope>
    <source>
        <strain evidence="3">INRA Bc05-F1</strain>
    </source>
</reference>
<dbReference type="Gene3D" id="3.40.50.300">
    <property type="entry name" value="P-loop containing nucleotide triphosphate hydrolases"/>
    <property type="match status" value="1"/>
</dbReference>
<evidence type="ECO:0000313" key="2">
    <source>
        <dbReference type="EMBL" id="SCC38034.1"/>
    </source>
</evidence>
<dbReference type="GO" id="GO:0016301">
    <property type="term" value="F:kinase activity"/>
    <property type="evidence" value="ECO:0007669"/>
    <property type="project" value="InterPro"/>
</dbReference>
<proteinExistence type="predicted"/>
<feature type="domain" description="Phosphoribulokinase/uridine kinase" evidence="1">
    <location>
        <begin position="19"/>
        <end position="154"/>
    </location>
</feature>
<dbReference type="InterPro" id="IPR006083">
    <property type="entry name" value="PRK/URK"/>
</dbReference>
<dbReference type="RefSeq" id="WP_088122443.1">
    <property type="nucleotide sequence ID" value="NZ_FMBE01000013.1"/>
</dbReference>
<dbReference type="Proteomes" id="UP000196052">
    <property type="component" value="Unassembled WGS sequence"/>
</dbReference>
<dbReference type="EMBL" id="FMBE01000013">
    <property type="protein sequence ID" value="SCC38034.1"/>
    <property type="molecule type" value="Genomic_DNA"/>
</dbReference>
<gene>
    <name evidence="2" type="ORF">BC05F1_03140</name>
</gene>
<accession>A0A1C4E365</accession>
<sequence length="193" mass="23873">MRTNELINVMKKHKENRFILGIDGLSRSGKTTFVTNLKENMKQESIPFHIFHIDDHIVERNKRYHTGYEEWYEYYYLQWDIEWLRQKFFQKLQNDTKLKLPFYNNETDSSEMKKVQIPIVGVIVIEGVFLQRKEWRDFFHYMVYLDCPRETRFLRESEETQKNLSKFENRYWKAEDYYLETELPKDWADLVIE</sequence>